<dbReference type="InterPro" id="IPR001763">
    <property type="entry name" value="Rhodanese-like_dom"/>
</dbReference>
<accession>X1NX36</accession>
<feature type="non-terminal residue" evidence="2">
    <location>
        <position position="1"/>
    </location>
</feature>
<dbReference type="PROSITE" id="PS00380">
    <property type="entry name" value="RHODANESE_1"/>
    <property type="match status" value="1"/>
</dbReference>
<dbReference type="PROSITE" id="PS50206">
    <property type="entry name" value="RHODANESE_3"/>
    <property type="match status" value="1"/>
</dbReference>
<dbReference type="InterPro" id="IPR001307">
    <property type="entry name" value="Thiosulphate_STrfase_CS"/>
</dbReference>
<feature type="domain" description="Rhodanese" evidence="1">
    <location>
        <begin position="57"/>
        <end position="127"/>
    </location>
</feature>
<sequence>CPSVHTPLEIIKAAADFVLSNVEEEEGTLHEPYAYMKVGEGTLLPRSLFYSIHDINPDNDPFILDVRTSDFYAKGHVPGAINIPADEVFEKSNLKKLPPHQQIVVVGYMGCGIEAQVTGWLNALGYDA</sequence>
<dbReference type="CDD" id="cd00158">
    <property type="entry name" value="RHOD"/>
    <property type="match status" value="1"/>
</dbReference>
<comment type="caution">
    <text evidence="2">The sequence shown here is derived from an EMBL/GenBank/DDBJ whole genome shotgun (WGS) entry which is preliminary data.</text>
</comment>
<evidence type="ECO:0000259" key="1">
    <source>
        <dbReference type="PROSITE" id="PS50206"/>
    </source>
</evidence>
<gene>
    <name evidence="2" type="ORF">S06H3_63852</name>
</gene>
<evidence type="ECO:0000313" key="2">
    <source>
        <dbReference type="EMBL" id="GAI48153.1"/>
    </source>
</evidence>
<feature type="non-terminal residue" evidence="2">
    <location>
        <position position="128"/>
    </location>
</feature>
<dbReference type="InterPro" id="IPR036873">
    <property type="entry name" value="Rhodanese-like_dom_sf"/>
</dbReference>
<dbReference type="Pfam" id="PF00581">
    <property type="entry name" value="Rhodanese"/>
    <property type="match status" value="1"/>
</dbReference>
<dbReference type="AlphaFoldDB" id="X1NX36"/>
<organism evidence="2">
    <name type="scientific">marine sediment metagenome</name>
    <dbReference type="NCBI Taxonomy" id="412755"/>
    <lineage>
        <taxon>unclassified sequences</taxon>
        <taxon>metagenomes</taxon>
        <taxon>ecological metagenomes</taxon>
    </lineage>
</organism>
<dbReference type="SUPFAM" id="SSF52821">
    <property type="entry name" value="Rhodanese/Cell cycle control phosphatase"/>
    <property type="match status" value="1"/>
</dbReference>
<dbReference type="Gene3D" id="3.40.250.10">
    <property type="entry name" value="Rhodanese-like domain"/>
    <property type="match status" value="1"/>
</dbReference>
<proteinExistence type="predicted"/>
<dbReference type="EMBL" id="BARV01042467">
    <property type="protein sequence ID" value="GAI48153.1"/>
    <property type="molecule type" value="Genomic_DNA"/>
</dbReference>
<reference evidence="2" key="1">
    <citation type="journal article" date="2014" name="Front. Microbiol.">
        <title>High frequency of phylogenetically diverse reductive dehalogenase-homologous genes in deep subseafloor sedimentary metagenomes.</title>
        <authorList>
            <person name="Kawai M."/>
            <person name="Futagami T."/>
            <person name="Toyoda A."/>
            <person name="Takaki Y."/>
            <person name="Nishi S."/>
            <person name="Hori S."/>
            <person name="Arai W."/>
            <person name="Tsubouchi T."/>
            <person name="Morono Y."/>
            <person name="Uchiyama I."/>
            <person name="Ito T."/>
            <person name="Fujiyama A."/>
            <person name="Inagaki F."/>
            <person name="Takami H."/>
        </authorList>
    </citation>
    <scope>NUCLEOTIDE SEQUENCE</scope>
    <source>
        <strain evidence="2">Expedition CK06-06</strain>
    </source>
</reference>
<dbReference type="GO" id="GO:0004792">
    <property type="term" value="F:thiosulfate-cyanide sulfurtransferase activity"/>
    <property type="evidence" value="ECO:0007669"/>
    <property type="project" value="InterPro"/>
</dbReference>
<protein>
    <recommendedName>
        <fullName evidence="1">Rhodanese domain-containing protein</fullName>
    </recommendedName>
</protein>
<name>X1NX36_9ZZZZ</name>